<dbReference type="EMBL" id="JAMB01000013">
    <property type="protein sequence ID" value="ETX09912.1"/>
    <property type="molecule type" value="Genomic_DNA"/>
</dbReference>
<feature type="domain" description="HTH araC/xylS-type" evidence="1">
    <location>
        <begin position="197"/>
        <end position="294"/>
    </location>
</feature>
<proteinExistence type="predicted"/>
<protein>
    <submittedName>
        <fullName evidence="2">AraC family transcriptional regulator</fullName>
    </submittedName>
</protein>
<dbReference type="eggNOG" id="COG2207">
    <property type="taxonomic scope" value="Bacteria"/>
</dbReference>
<evidence type="ECO:0000313" key="2">
    <source>
        <dbReference type="EMBL" id="ETX09912.1"/>
    </source>
</evidence>
<dbReference type="SMART" id="SM00342">
    <property type="entry name" value="HTH_ARAC"/>
    <property type="match status" value="1"/>
</dbReference>
<reference evidence="2 3" key="1">
    <citation type="submission" date="2014-01" db="EMBL/GenBank/DDBJ databases">
        <title>Marinomonas ushuaiensis DSM 15871 Genome Sequencing.</title>
        <authorList>
            <person name="Lai Q."/>
            <person name="Shao Z.S."/>
        </authorList>
    </citation>
    <scope>NUCLEOTIDE SEQUENCE [LARGE SCALE GENOMIC DNA]</scope>
    <source>
        <strain evidence="2 3">DSM 15871</strain>
    </source>
</reference>
<dbReference type="PROSITE" id="PS01124">
    <property type="entry name" value="HTH_ARAC_FAMILY_2"/>
    <property type="match status" value="1"/>
</dbReference>
<dbReference type="GO" id="GO:0043565">
    <property type="term" value="F:sequence-specific DNA binding"/>
    <property type="evidence" value="ECO:0007669"/>
    <property type="project" value="InterPro"/>
</dbReference>
<accession>X7E1V2</accession>
<comment type="caution">
    <text evidence="2">The sequence shown here is derived from an EMBL/GenBank/DDBJ whole genome shotgun (WGS) entry which is preliminary data.</text>
</comment>
<name>X7E1V2_9GAMM</name>
<dbReference type="RefSeq" id="WP_036163338.1">
    <property type="nucleotide sequence ID" value="NZ_JAMB01000013.1"/>
</dbReference>
<dbReference type="AlphaFoldDB" id="X7E1V2"/>
<dbReference type="GO" id="GO:0003700">
    <property type="term" value="F:DNA-binding transcription factor activity"/>
    <property type="evidence" value="ECO:0007669"/>
    <property type="project" value="InterPro"/>
</dbReference>
<dbReference type="OrthoDB" id="6101802at2"/>
<gene>
    <name evidence="2" type="ORF">MUS1_05470</name>
</gene>
<dbReference type="STRING" id="1122207.MUS1_05470"/>
<evidence type="ECO:0000259" key="1">
    <source>
        <dbReference type="PROSITE" id="PS01124"/>
    </source>
</evidence>
<dbReference type="PATRIC" id="fig|1122207.3.peg.2709"/>
<dbReference type="Proteomes" id="UP000054058">
    <property type="component" value="Unassembled WGS sequence"/>
</dbReference>
<dbReference type="InterPro" id="IPR018060">
    <property type="entry name" value="HTH_AraC"/>
</dbReference>
<organism evidence="2 3">
    <name type="scientific">Marinomonas ushuaiensis DSM 15871</name>
    <dbReference type="NCBI Taxonomy" id="1122207"/>
    <lineage>
        <taxon>Bacteria</taxon>
        <taxon>Pseudomonadati</taxon>
        <taxon>Pseudomonadota</taxon>
        <taxon>Gammaproteobacteria</taxon>
        <taxon>Oceanospirillales</taxon>
        <taxon>Oceanospirillaceae</taxon>
        <taxon>Marinomonas</taxon>
    </lineage>
</organism>
<sequence>MQICMHDVYDNTGKIKDEMTAHFAGNKHFLALLPNLQLLNQHLHSKVDVSIYEEAKQGLYFSFLGTSAIKTVEDIQSVEIAYQPKNISGYFPMAAGEERSLLQVRISPEHLANALGETEDQIIQHFRLMGEKLNNDIGVIQLPFTERSAEISKPVLSHKGHSISLAGHIYALIFTVIEQLQMLSHLSQCEDCQSKLFNAQNLIEVMEHEALNIGNIAQRVGLNKEALAIGFHLIVGQSIESYWTRSRIKFAADRLRQDPAAKTHIVAQSGFSDDQFEAAFIQHFGVSSHQYGQIH</sequence>
<evidence type="ECO:0000313" key="3">
    <source>
        <dbReference type="Proteomes" id="UP000054058"/>
    </source>
</evidence>
<dbReference type="Gene3D" id="1.10.10.60">
    <property type="entry name" value="Homeodomain-like"/>
    <property type="match status" value="1"/>
</dbReference>
<keyword evidence="3" id="KW-1185">Reference proteome</keyword>